<dbReference type="SUPFAM" id="SSF50044">
    <property type="entry name" value="SH3-domain"/>
    <property type="match status" value="1"/>
</dbReference>
<feature type="compositionally biased region" description="Low complexity" evidence="5">
    <location>
        <begin position="144"/>
        <end position="155"/>
    </location>
</feature>
<evidence type="ECO:0000313" key="9">
    <source>
        <dbReference type="Proteomes" id="UP000215902"/>
    </source>
</evidence>
<evidence type="ECO:0000256" key="1">
    <source>
        <dbReference type="ARBA" id="ARBA00022443"/>
    </source>
</evidence>
<reference evidence="8 9" key="1">
    <citation type="submission" date="2017-06" db="EMBL/GenBank/DDBJ databases">
        <title>A platform for efficient transgenesis in Macrostomum lignano, a flatworm model organism for stem cell research.</title>
        <authorList>
            <person name="Berezikov E."/>
        </authorList>
    </citation>
    <scope>NUCLEOTIDE SEQUENCE [LARGE SCALE GENOMIC DNA]</scope>
    <source>
        <strain evidence="8">DV1</strain>
        <tissue evidence="8">Whole organism</tissue>
    </source>
</reference>
<dbReference type="AlphaFoldDB" id="A0A267GB18"/>
<feature type="region of interest" description="Disordered" evidence="5">
    <location>
        <begin position="488"/>
        <end position="520"/>
    </location>
</feature>
<evidence type="ECO:0008006" key="10">
    <source>
        <dbReference type="Google" id="ProtNLM"/>
    </source>
</evidence>
<dbReference type="InterPro" id="IPR013761">
    <property type="entry name" value="SAM/pointed_sf"/>
</dbReference>
<proteinExistence type="predicted"/>
<dbReference type="InterPro" id="IPR033635">
    <property type="entry name" value="ANKS1/Caskin"/>
</dbReference>
<gene>
    <name evidence="8" type="ORF">BOX15_Mlig029239g1</name>
</gene>
<dbReference type="PROSITE" id="PS50002">
    <property type="entry name" value="SH3"/>
    <property type="match status" value="1"/>
</dbReference>
<protein>
    <recommendedName>
        <fullName evidence="10">SAM domain-containing protein</fullName>
    </recommendedName>
</protein>
<dbReference type="Gene3D" id="2.30.30.40">
    <property type="entry name" value="SH3 Domains"/>
    <property type="match status" value="1"/>
</dbReference>
<feature type="region of interest" description="Disordered" evidence="5">
    <location>
        <begin position="144"/>
        <end position="242"/>
    </location>
</feature>
<evidence type="ECO:0000256" key="3">
    <source>
        <dbReference type="ARBA" id="ARBA00023043"/>
    </source>
</evidence>
<dbReference type="Gene3D" id="1.10.150.50">
    <property type="entry name" value="Transcription Factor, Ets-1"/>
    <property type="match status" value="2"/>
</dbReference>
<keyword evidence="1 4" id="KW-0728">SH3 domain</keyword>
<feature type="compositionally biased region" description="Polar residues" evidence="5">
    <location>
        <begin position="163"/>
        <end position="201"/>
    </location>
</feature>
<feature type="compositionally biased region" description="Low complexity" evidence="5">
    <location>
        <begin position="268"/>
        <end position="277"/>
    </location>
</feature>
<feature type="region of interest" description="Disordered" evidence="5">
    <location>
        <begin position="268"/>
        <end position="320"/>
    </location>
</feature>
<dbReference type="InterPro" id="IPR001452">
    <property type="entry name" value="SH3_domain"/>
</dbReference>
<feature type="region of interest" description="Disordered" evidence="5">
    <location>
        <begin position="722"/>
        <end position="752"/>
    </location>
</feature>
<keyword evidence="3" id="KW-0040">ANK repeat</keyword>
<evidence type="ECO:0000256" key="2">
    <source>
        <dbReference type="ARBA" id="ARBA00022737"/>
    </source>
</evidence>
<evidence type="ECO:0000259" key="6">
    <source>
        <dbReference type="PROSITE" id="PS50002"/>
    </source>
</evidence>
<dbReference type="STRING" id="282301.A0A267GB18"/>
<dbReference type="Pfam" id="PF00536">
    <property type="entry name" value="SAM_1"/>
    <property type="match status" value="2"/>
</dbReference>
<dbReference type="EMBL" id="NIVC01000430">
    <property type="protein sequence ID" value="PAA83176.1"/>
    <property type="molecule type" value="Genomic_DNA"/>
</dbReference>
<dbReference type="SUPFAM" id="SSF47769">
    <property type="entry name" value="SAM/Pointed domain"/>
    <property type="match status" value="2"/>
</dbReference>
<feature type="domain" description="SAM" evidence="7">
    <location>
        <begin position="427"/>
        <end position="487"/>
    </location>
</feature>
<feature type="compositionally biased region" description="Pro residues" evidence="5">
    <location>
        <begin position="579"/>
        <end position="599"/>
    </location>
</feature>
<feature type="compositionally biased region" description="Polar residues" evidence="5">
    <location>
        <begin position="498"/>
        <end position="520"/>
    </location>
</feature>
<feature type="domain" description="SH3" evidence="6">
    <location>
        <begin position="80"/>
        <end position="144"/>
    </location>
</feature>
<keyword evidence="9" id="KW-1185">Reference proteome</keyword>
<feature type="compositionally biased region" description="Polar residues" evidence="5">
    <location>
        <begin position="551"/>
        <end position="566"/>
    </location>
</feature>
<evidence type="ECO:0000256" key="4">
    <source>
        <dbReference type="PROSITE-ProRule" id="PRU00192"/>
    </source>
</evidence>
<evidence type="ECO:0000313" key="8">
    <source>
        <dbReference type="EMBL" id="PAA83176.1"/>
    </source>
</evidence>
<dbReference type="InterPro" id="IPR036028">
    <property type="entry name" value="SH3-like_dom_sf"/>
</dbReference>
<dbReference type="OrthoDB" id="5314041at2759"/>
<comment type="caution">
    <text evidence="8">The sequence shown here is derived from an EMBL/GenBank/DDBJ whole genome shotgun (WGS) entry which is preliminary data.</text>
</comment>
<dbReference type="Proteomes" id="UP000215902">
    <property type="component" value="Unassembled WGS sequence"/>
</dbReference>
<feature type="compositionally biased region" description="Polar residues" evidence="5">
    <location>
        <begin position="291"/>
        <end position="319"/>
    </location>
</feature>
<feature type="compositionally biased region" description="Low complexity" evidence="5">
    <location>
        <begin position="202"/>
        <end position="242"/>
    </location>
</feature>
<accession>A0A267GB18</accession>
<dbReference type="PANTHER" id="PTHR24174:SF16">
    <property type="entry name" value="CASKIN-2"/>
    <property type="match status" value="1"/>
</dbReference>
<feature type="compositionally biased region" description="Polar residues" evidence="5">
    <location>
        <begin position="616"/>
        <end position="625"/>
    </location>
</feature>
<organism evidence="8 9">
    <name type="scientific">Macrostomum lignano</name>
    <dbReference type="NCBI Taxonomy" id="282301"/>
    <lineage>
        <taxon>Eukaryota</taxon>
        <taxon>Metazoa</taxon>
        <taxon>Spiralia</taxon>
        <taxon>Lophotrochozoa</taxon>
        <taxon>Platyhelminthes</taxon>
        <taxon>Rhabditophora</taxon>
        <taxon>Macrostomorpha</taxon>
        <taxon>Macrostomida</taxon>
        <taxon>Macrostomidae</taxon>
        <taxon>Macrostomum</taxon>
    </lineage>
</organism>
<keyword evidence="2" id="KW-0677">Repeat</keyword>
<evidence type="ECO:0000259" key="7">
    <source>
        <dbReference type="PROSITE" id="PS50105"/>
    </source>
</evidence>
<feature type="region of interest" description="Disordered" evidence="5">
    <location>
        <begin position="535"/>
        <end position="635"/>
    </location>
</feature>
<dbReference type="PANTHER" id="PTHR24174">
    <property type="entry name" value="ANKYRIN REPEAT AND STERILE ALPHA MOTIF DOMAIN-CONTAINING PROTEIN 1"/>
    <property type="match status" value="1"/>
</dbReference>
<sequence>MDHQLDLSSLPPPPPEFFLDNFDNDEEFIFSNSNCKDYNCTIKQGIDPGLTNAHGRTAKEVIARDTPFARELHQILYERISAVAAVAIRDFCNLADPRSIAFRAGEHLTVLERTNGDTWKGYVTREGLSRAGYFPCSAVRLLEQPQQQQQQQQHQQRQDPPTCLSSSLMHQSQPHQMPPVSQSTPASNAAVSPTSGSNNRNSAASLDSGRSSSHTATSSDTRSAVAVTASGPSGPAGANSSTGSAAAAAAASAGTMCSRVLNSATNTPRSAAAPAAANGSVDSGLGPHRQSMVSTCSSGSLGSLPDDNSSAASVSSGELQYQQQQQHGWLREDWRSLTSSQQLHRFLDWCQLACYHRSIEEAGYDLATLVRCTPEDLNAAGVTNPRHRKRLRSDLARLGQAMQAGQAPGGLPDPIEDAVCLTADAALTELCCRLGLPDTASACLRRAGFQLVRDLGQMAWEDLEEIGISRLGHQKKLMLVIDRLRRPRHGPESDQHQPDQQQGTLRRQSAKSTVSCGTCTSSDSIAVQPDPFLAAAESQQQPPQSPPQPSCHSRSFSGSGAAQQSVKLLGRPIPVAVPEVPPQQPPPTPQRGAPPPPPKRVTSVRRCSGDAGSVTPCASPSTTPRHQAARPPAYENAAALADSPALARLGAAASAMPFANEDCGTIRHKPASASIAAAVASPQFGRAALFQQHRQHQHQLHHQLQHLPASPAFARRVPASAAAAAAAAPPTPSRWVLQPPPPREDPAPNLDDICGMLSELQCDLDRELQEFGQRKG</sequence>
<name>A0A267GB18_9PLAT</name>
<dbReference type="InterPro" id="IPR001660">
    <property type="entry name" value="SAM"/>
</dbReference>
<dbReference type="SMART" id="SM00454">
    <property type="entry name" value="SAM"/>
    <property type="match status" value="2"/>
</dbReference>
<evidence type="ECO:0000256" key="5">
    <source>
        <dbReference type="SAM" id="MobiDB-lite"/>
    </source>
</evidence>
<dbReference type="SMART" id="SM00326">
    <property type="entry name" value="SH3"/>
    <property type="match status" value="1"/>
</dbReference>
<dbReference type="PROSITE" id="PS50105">
    <property type="entry name" value="SAM_DOMAIN"/>
    <property type="match status" value="1"/>
</dbReference>